<sequence>MQNQQSSRSYDDEEYLYGHSDAQHHHRFQNSYSSSDDSSSLLFQSIQISIPILPFMTILCLIFLLILLRMIKFSQWAINWQIIAKSFRHQVVLLSLFVEIPLLIFYLFALIKHGKKDWLLAVVLLLNGMFSGLLSFLQEKTLGFLVSLMGCFITSLVIDEAHVRTILLCLCFVLVVMKIRKIMISNKKMESEQWIEKNLRFKNVRFENESYSSSHDSRDNGNSLRNRFEKYYYRGSPSQIGGSRYASSHLSDTLKTTDEYAPLNTLYDNDEDDNVNEMRTLENASSERVNGSSIMNFFRNFLPNRTGANPSKQQQQPDILERKAVKLQRPTTAYERYLNSRNQPIKAPRENSSNERSSSTSSSLYSPTTTTTSTTLGSTTSAFLPSRTATLQSSRPSSWSMSSYSRPTSTTTSATNNNNNTTIGTTTTSVTTSSRDYTSVNSMMSTQAAQQTYLLGHQPLRSSPSSQAPSIQRFSFNNRQDHHRQEEDEEEEFIPSSSTLDTAEEDEDTSHNF</sequence>
<feature type="compositionally biased region" description="Low complexity" evidence="1">
    <location>
        <begin position="393"/>
        <end position="436"/>
    </location>
</feature>
<protein>
    <submittedName>
        <fullName evidence="3">Uncharacterized protein</fullName>
    </submittedName>
</protein>
<comment type="caution">
    <text evidence="3">The sequence shown here is derived from an EMBL/GenBank/DDBJ whole genome shotgun (WGS) entry which is preliminary data.</text>
</comment>
<dbReference type="GeneID" id="68114704"/>
<dbReference type="RefSeq" id="XP_044569022.1">
    <property type="nucleotide sequence ID" value="XM_044711236.1"/>
</dbReference>
<evidence type="ECO:0000256" key="1">
    <source>
        <dbReference type="SAM" id="MobiDB-lite"/>
    </source>
</evidence>
<dbReference type="Proteomes" id="UP000444721">
    <property type="component" value="Unassembled WGS sequence"/>
</dbReference>
<dbReference type="VEuPathDB" id="AmoebaDB:NF0001500"/>
<gene>
    <name evidence="3" type="ORF">FDP41_007486</name>
</gene>
<feature type="compositionally biased region" description="Acidic residues" evidence="1">
    <location>
        <begin position="502"/>
        <end position="513"/>
    </location>
</feature>
<keyword evidence="2" id="KW-1133">Transmembrane helix</keyword>
<dbReference type="OrthoDB" id="10513160at2759"/>
<reference evidence="3 4" key="1">
    <citation type="journal article" date="2019" name="Sci. Rep.">
        <title>Nanopore sequencing improves the draft genome of the human pathogenic amoeba Naegleria fowleri.</title>
        <authorList>
            <person name="Liechti N."/>
            <person name="Schurch N."/>
            <person name="Bruggmann R."/>
            <person name="Wittwer M."/>
        </authorList>
    </citation>
    <scope>NUCLEOTIDE SEQUENCE [LARGE SCALE GENOMIC DNA]</scope>
    <source>
        <strain evidence="3 4">ATCC 30894</strain>
    </source>
</reference>
<feature type="transmembrane region" description="Helical" evidence="2">
    <location>
        <begin position="48"/>
        <end position="71"/>
    </location>
</feature>
<feature type="region of interest" description="Disordered" evidence="1">
    <location>
        <begin position="326"/>
        <end position="436"/>
    </location>
</feature>
<proteinExistence type="predicted"/>
<feature type="transmembrane region" description="Helical" evidence="2">
    <location>
        <begin position="142"/>
        <end position="158"/>
    </location>
</feature>
<evidence type="ECO:0000313" key="4">
    <source>
        <dbReference type="Proteomes" id="UP000444721"/>
    </source>
</evidence>
<organism evidence="3 4">
    <name type="scientific">Naegleria fowleri</name>
    <name type="common">Brain eating amoeba</name>
    <dbReference type="NCBI Taxonomy" id="5763"/>
    <lineage>
        <taxon>Eukaryota</taxon>
        <taxon>Discoba</taxon>
        <taxon>Heterolobosea</taxon>
        <taxon>Tetramitia</taxon>
        <taxon>Eutetramitia</taxon>
        <taxon>Vahlkampfiidae</taxon>
        <taxon>Naegleria</taxon>
    </lineage>
</organism>
<dbReference type="AlphaFoldDB" id="A0A6A5CG87"/>
<dbReference type="VEuPathDB" id="AmoebaDB:NfTy_003470"/>
<dbReference type="VEuPathDB" id="AmoebaDB:FDP41_007486"/>
<feature type="transmembrane region" description="Helical" evidence="2">
    <location>
        <begin position="164"/>
        <end position="180"/>
    </location>
</feature>
<feature type="transmembrane region" description="Helical" evidence="2">
    <location>
        <begin position="118"/>
        <end position="137"/>
    </location>
</feature>
<feature type="compositionally biased region" description="Polar residues" evidence="1">
    <location>
        <begin position="460"/>
        <end position="478"/>
    </location>
</feature>
<keyword evidence="4" id="KW-1185">Reference proteome</keyword>
<keyword evidence="2" id="KW-0472">Membrane</keyword>
<evidence type="ECO:0000256" key="2">
    <source>
        <dbReference type="SAM" id="Phobius"/>
    </source>
</evidence>
<accession>A0A6A5CG87</accession>
<feature type="compositionally biased region" description="Low complexity" evidence="1">
    <location>
        <begin position="357"/>
        <end position="381"/>
    </location>
</feature>
<evidence type="ECO:0000313" key="3">
    <source>
        <dbReference type="EMBL" id="KAF0984309.1"/>
    </source>
</evidence>
<name>A0A6A5CG87_NAEFO</name>
<feature type="region of interest" description="Disordered" evidence="1">
    <location>
        <begin position="458"/>
        <end position="513"/>
    </location>
</feature>
<dbReference type="EMBL" id="VFQX01000003">
    <property type="protein sequence ID" value="KAF0984309.1"/>
    <property type="molecule type" value="Genomic_DNA"/>
</dbReference>
<feature type="transmembrane region" description="Helical" evidence="2">
    <location>
        <begin position="91"/>
        <end position="112"/>
    </location>
</feature>
<keyword evidence="2" id="KW-0812">Transmembrane</keyword>